<name>A0A506TY98_9HYPH</name>
<proteinExistence type="predicted"/>
<comment type="caution">
    <text evidence="1">The sequence shown here is derived from an EMBL/GenBank/DDBJ whole genome shotgun (WGS) entry which is preliminary data.</text>
</comment>
<gene>
    <name evidence="1" type="ORF">FJU11_12940</name>
</gene>
<organism evidence="1 2">
    <name type="scientific">Pararhizobium mangrovi</name>
    <dbReference type="NCBI Taxonomy" id="2590452"/>
    <lineage>
        <taxon>Bacteria</taxon>
        <taxon>Pseudomonadati</taxon>
        <taxon>Pseudomonadota</taxon>
        <taxon>Alphaproteobacteria</taxon>
        <taxon>Hyphomicrobiales</taxon>
        <taxon>Rhizobiaceae</taxon>
        <taxon>Rhizobium/Agrobacterium group</taxon>
        <taxon>Pararhizobium</taxon>
    </lineage>
</organism>
<protein>
    <submittedName>
        <fullName evidence="1">Uncharacterized protein</fullName>
    </submittedName>
</protein>
<evidence type="ECO:0000313" key="1">
    <source>
        <dbReference type="EMBL" id="TPW27042.1"/>
    </source>
</evidence>
<dbReference type="Proteomes" id="UP000320314">
    <property type="component" value="Unassembled WGS sequence"/>
</dbReference>
<sequence length="94" mass="10328">MSETPVEELLRQIHDTNTPDKSRYARVRTLAHQIGDGIAEPATAESLTGAFRAAYLDLQLALLRSSDDSSLDGYKRQCTQAVSRMHAASRRAPA</sequence>
<dbReference type="RefSeq" id="WP_141167485.1">
    <property type="nucleotide sequence ID" value="NZ_VHLH01000024.1"/>
</dbReference>
<reference evidence="1 2" key="1">
    <citation type="submission" date="2019-06" db="EMBL/GenBank/DDBJ databases">
        <authorList>
            <person name="Li M."/>
        </authorList>
    </citation>
    <scope>NUCLEOTIDE SEQUENCE [LARGE SCALE GENOMIC DNA]</scope>
    <source>
        <strain evidence="1 2">BGMRC6574</strain>
    </source>
</reference>
<evidence type="ECO:0000313" key="2">
    <source>
        <dbReference type="Proteomes" id="UP000320314"/>
    </source>
</evidence>
<accession>A0A506TY98</accession>
<dbReference type="EMBL" id="VHLH01000024">
    <property type="protein sequence ID" value="TPW27042.1"/>
    <property type="molecule type" value="Genomic_DNA"/>
</dbReference>
<dbReference type="AlphaFoldDB" id="A0A506TY98"/>
<keyword evidence="2" id="KW-1185">Reference proteome</keyword>